<dbReference type="AlphaFoldDB" id="A0A5C8Z3T7"/>
<evidence type="ECO:0000313" key="6">
    <source>
        <dbReference type="EMBL" id="TXR52217.1"/>
    </source>
</evidence>
<dbReference type="OrthoDB" id="2509690at2"/>
<dbReference type="SUPFAM" id="SSF53850">
    <property type="entry name" value="Periplasmic binding protein-like II"/>
    <property type="match status" value="1"/>
</dbReference>
<dbReference type="PANTHER" id="PTHR43649:SF31">
    <property type="entry name" value="SN-GLYCEROL-3-PHOSPHATE-BINDING PERIPLASMIC PROTEIN UGPB"/>
    <property type="match status" value="1"/>
</dbReference>
<dbReference type="Proteomes" id="UP000321234">
    <property type="component" value="Unassembled WGS sequence"/>
</dbReference>
<keyword evidence="4 5" id="KW-0732">Signal</keyword>
<evidence type="ECO:0000256" key="3">
    <source>
        <dbReference type="ARBA" id="ARBA00022448"/>
    </source>
</evidence>
<name>A0A5C8Z3T7_9ACTN</name>
<dbReference type="InterPro" id="IPR006311">
    <property type="entry name" value="TAT_signal"/>
</dbReference>
<reference evidence="6 7" key="1">
    <citation type="submission" date="2019-07" db="EMBL/GenBank/DDBJ databases">
        <title>Quadrisphaera sp. strain DD2A genome sequencing and assembly.</title>
        <authorList>
            <person name="Kim I."/>
        </authorList>
    </citation>
    <scope>NUCLEOTIDE SEQUENCE [LARGE SCALE GENOMIC DNA]</scope>
    <source>
        <strain evidence="6 7">DD2A</strain>
    </source>
</reference>
<dbReference type="PROSITE" id="PS51257">
    <property type="entry name" value="PROKAR_LIPOPROTEIN"/>
    <property type="match status" value="1"/>
</dbReference>
<comment type="similarity">
    <text evidence="2">Belongs to the bacterial solute-binding protein 1 family.</text>
</comment>
<evidence type="ECO:0000256" key="2">
    <source>
        <dbReference type="ARBA" id="ARBA00008520"/>
    </source>
</evidence>
<organism evidence="6 7">
    <name type="scientific">Quadrisphaera setariae</name>
    <dbReference type="NCBI Taxonomy" id="2593304"/>
    <lineage>
        <taxon>Bacteria</taxon>
        <taxon>Bacillati</taxon>
        <taxon>Actinomycetota</taxon>
        <taxon>Actinomycetes</taxon>
        <taxon>Kineosporiales</taxon>
        <taxon>Kineosporiaceae</taxon>
        <taxon>Quadrisphaera</taxon>
    </lineage>
</organism>
<evidence type="ECO:0000256" key="4">
    <source>
        <dbReference type="ARBA" id="ARBA00022729"/>
    </source>
</evidence>
<evidence type="ECO:0000313" key="7">
    <source>
        <dbReference type="Proteomes" id="UP000321234"/>
    </source>
</evidence>
<feature type="signal peptide" evidence="5">
    <location>
        <begin position="1"/>
        <end position="24"/>
    </location>
</feature>
<gene>
    <name evidence="6" type="ORF">FMM08_20635</name>
</gene>
<protein>
    <submittedName>
        <fullName evidence="6">Extracellular solute-binding protein</fullName>
    </submittedName>
</protein>
<proteinExistence type="inferred from homology"/>
<dbReference type="EMBL" id="VKAC01000016">
    <property type="protein sequence ID" value="TXR52217.1"/>
    <property type="molecule type" value="Genomic_DNA"/>
</dbReference>
<accession>A0A5C8Z3T7</accession>
<dbReference type="Gene3D" id="3.40.190.10">
    <property type="entry name" value="Periplasmic binding protein-like II"/>
    <property type="match status" value="2"/>
</dbReference>
<comment type="subcellular location">
    <subcellularLocation>
        <location evidence="1">Cell envelope</location>
    </subcellularLocation>
</comment>
<comment type="caution">
    <text evidence="6">The sequence shown here is derived from an EMBL/GenBank/DDBJ whole genome shotgun (WGS) entry which is preliminary data.</text>
</comment>
<dbReference type="InterPro" id="IPR006059">
    <property type="entry name" value="SBP"/>
</dbReference>
<dbReference type="PROSITE" id="PS51318">
    <property type="entry name" value="TAT"/>
    <property type="match status" value="1"/>
</dbReference>
<feature type="chain" id="PRO_5038534250" evidence="5">
    <location>
        <begin position="25"/>
        <end position="420"/>
    </location>
</feature>
<dbReference type="PANTHER" id="PTHR43649">
    <property type="entry name" value="ARABINOSE-BINDING PROTEIN-RELATED"/>
    <property type="match status" value="1"/>
</dbReference>
<keyword evidence="7" id="KW-1185">Reference proteome</keyword>
<dbReference type="GO" id="GO:0030313">
    <property type="term" value="C:cell envelope"/>
    <property type="evidence" value="ECO:0007669"/>
    <property type="project" value="UniProtKB-SubCell"/>
</dbReference>
<sequence>MSRRSLLKLVGLGAAAGAVPLSLAGCAGGAGGGRETLRWVANKPEVLAYFDDLAAQYNASQDAVTINHDGTQTSIVPQFVRGAPPDVACYNYNLETSNYVRGGVLTDLADLPEAGTINPSYQSLVDQYANYEGQTSVLPWSVTAAGVIYNVKLFADNGIEVPTTFSELVEACKAFQAAGVTPIYTTARDPWTTRQGMWDYATGSGADVPAFYKAKLAEGDGPKPTFLETFSPVMKNILVLRDYFNPDFPSKTYADGNLAMGQGKVAMYCQGPWALGEIAKTDPDLELGTFSLPMTEDADDRAARVNLDLALWVPTASADVAGATKFVQWMMRPEVCTTYNEENLAFSPLQGAQGTTDPRTAGLAPYLDAGRIYQGSSTFVPNTIPLENYFQGALLDGDGDGMLRTLDADWDRLAARSALA</sequence>
<evidence type="ECO:0000256" key="5">
    <source>
        <dbReference type="SAM" id="SignalP"/>
    </source>
</evidence>
<dbReference type="InterPro" id="IPR050490">
    <property type="entry name" value="Bact_solute-bd_prot1"/>
</dbReference>
<dbReference type="Pfam" id="PF01547">
    <property type="entry name" value="SBP_bac_1"/>
    <property type="match status" value="1"/>
</dbReference>
<evidence type="ECO:0000256" key="1">
    <source>
        <dbReference type="ARBA" id="ARBA00004196"/>
    </source>
</evidence>
<keyword evidence="3" id="KW-0813">Transport</keyword>
<dbReference type="RefSeq" id="WP_147928236.1">
    <property type="nucleotide sequence ID" value="NZ_VKAC01000016.1"/>
</dbReference>